<evidence type="ECO:0008006" key="4">
    <source>
        <dbReference type="Google" id="ProtNLM"/>
    </source>
</evidence>
<dbReference type="SUPFAM" id="SSF52833">
    <property type="entry name" value="Thioredoxin-like"/>
    <property type="match status" value="1"/>
</dbReference>
<reference evidence="3" key="1">
    <citation type="submission" date="2021-01" db="EMBL/GenBank/DDBJ databases">
        <authorList>
            <person name="Corre E."/>
            <person name="Pelletier E."/>
            <person name="Niang G."/>
            <person name="Scheremetjew M."/>
            <person name="Finn R."/>
            <person name="Kale V."/>
            <person name="Holt S."/>
            <person name="Cochrane G."/>
            <person name="Meng A."/>
            <person name="Brown T."/>
            <person name="Cohen L."/>
        </authorList>
    </citation>
    <scope>NUCLEOTIDE SEQUENCE</scope>
    <source>
        <strain evidence="3">GSBS06</strain>
    </source>
</reference>
<dbReference type="PANTHER" id="PTHR11571">
    <property type="entry name" value="GLUTATHIONE S-TRANSFERASE"/>
    <property type="match status" value="1"/>
</dbReference>
<dbReference type="PROSITE" id="PS50404">
    <property type="entry name" value="GST_NTER"/>
    <property type="match status" value="1"/>
</dbReference>
<dbReference type="Pfam" id="PF02798">
    <property type="entry name" value="GST_N"/>
    <property type="match status" value="1"/>
</dbReference>
<feature type="domain" description="GST C-terminal" evidence="2">
    <location>
        <begin position="83"/>
        <end position="204"/>
    </location>
</feature>
<dbReference type="InterPro" id="IPR004045">
    <property type="entry name" value="Glutathione_S-Trfase_N"/>
</dbReference>
<sequence>MIRFSYFQGWGLGEPCRWMLAASNLSWEANDLATAEEFLKLRDNEHKLLFGQLPLLEIDGLKLVQSKAIVRYLARRANMVGWTPAESVMVDMCAETITDMRACVTSYPFSPGSNAEKIENAIVRIEKFFPRLEKILENRDETDFGFVSKLCYADVLLAEFIAGCSGFVPMSAFRKYKNLFSLYEMVIQLPGISTYLSSEKRYPFPEGEIGQKYKENVNTVLGR</sequence>
<dbReference type="CDD" id="cd03039">
    <property type="entry name" value="GST_N_Sigma_like"/>
    <property type="match status" value="1"/>
</dbReference>
<dbReference type="InterPro" id="IPR040079">
    <property type="entry name" value="Glutathione_S-Trfase"/>
</dbReference>
<dbReference type="AlphaFoldDB" id="A0A7S3PCE3"/>
<dbReference type="Gene3D" id="3.40.30.10">
    <property type="entry name" value="Glutaredoxin"/>
    <property type="match status" value="1"/>
</dbReference>
<dbReference type="InterPro" id="IPR010987">
    <property type="entry name" value="Glutathione-S-Trfase_C-like"/>
</dbReference>
<dbReference type="SUPFAM" id="SSF47616">
    <property type="entry name" value="GST C-terminal domain-like"/>
    <property type="match status" value="1"/>
</dbReference>
<evidence type="ECO:0000259" key="2">
    <source>
        <dbReference type="PROSITE" id="PS50405"/>
    </source>
</evidence>
<dbReference type="SFLD" id="SFLDS00019">
    <property type="entry name" value="Glutathione_Transferase_(cytos"/>
    <property type="match status" value="1"/>
</dbReference>
<dbReference type="PROSITE" id="PS50405">
    <property type="entry name" value="GST_CTER"/>
    <property type="match status" value="1"/>
</dbReference>
<organism evidence="3">
    <name type="scientific">Aplanochytrium stocchinoi</name>
    <dbReference type="NCBI Taxonomy" id="215587"/>
    <lineage>
        <taxon>Eukaryota</taxon>
        <taxon>Sar</taxon>
        <taxon>Stramenopiles</taxon>
        <taxon>Bigyra</taxon>
        <taxon>Labyrinthulomycetes</taxon>
        <taxon>Thraustochytrida</taxon>
        <taxon>Thraustochytriidae</taxon>
        <taxon>Aplanochytrium</taxon>
    </lineage>
</organism>
<dbReference type="InterPro" id="IPR036249">
    <property type="entry name" value="Thioredoxin-like_sf"/>
</dbReference>
<dbReference type="GO" id="GO:0006749">
    <property type="term" value="P:glutathione metabolic process"/>
    <property type="evidence" value="ECO:0007669"/>
    <property type="project" value="TreeGrafter"/>
</dbReference>
<evidence type="ECO:0000313" key="3">
    <source>
        <dbReference type="EMBL" id="CAE0435345.1"/>
    </source>
</evidence>
<dbReference type="InterPro" id="IPR004046">
    <property type="entry name" value="GST_C"/>
</dbReference>
<dbReference type="EMBL" id="HBIN01007648">
    <property type="protein sequence ID" value="CAE0435345.1"/>
    <property type="molecule type" value="Transcribed_RNA"/>
</dbReference>
<dbReference type="Gene3D" id="1.20.1050.10">
    <property type="match status" value="1"/>
</dbReference>
<dbReference type="PANTHER" id="PTHR11571:SF230">
    <property type="entry name" value="GLUTATHIONE TRANSFERASE"/>
    <property type="match status" value="1"/>
</dbReference>
<proteinExistence type="predicted"/>
<accession>A0A7S3PCE3</accession>
<evidence type="ECO:0000259" key="1">
    <source>
        <dbReference type="PROSITE" id="PS50404"/>
    </source>
</evidence>
<dbReference type="Pfam" id="PF14497">
    <property type="entry name" value="GST_C_3"/>
    <property type="match status" value="1"/>
</dbReference>
<protein>
    <recommendedName>
        <fullName evidence="4">Glutathione transferase</fullName>
    </recommendedName>
</protein>
<feature type="domain" description="GST N-terminal" evidence="1">
    <location>
        <begin position="1"/>
        <end position="81"/>
    </location>
</feature>
<dbReference type="InterPro" id="IPR050213">
    <property type="entry name" value="GST_superfamily"/>
</dbReference>
<dbReference type="InterPro" id="IPR036282">
    <property type="entry name" value="Glutathione-S-Trfase_C_sf"/>
</dbReference>
<name>A0A7S3PCE3_9STRA</name>
<dbReference type="GO" id="GO:0004364">
    <property type="term" value="F:glutathione transferase activity"/>
    <property type="evidence" value="ECO:0007669"/>
    <property type="project" value="TreeGrafter"/>
</dbReference>
<gene>
    <name evidence="3" type="ORF">ASTO00021_LOCUS5625</name>
</gene>